<accession>A0A2U2MVP6</accession>
<gene>
    <name evidence="2" type="ORF">DEM34_19095</name>
</gene>
<organism evidence="2 3">
    <name type="scientific">Sediminicurvatus halobius</name>
    <dbReference type="NCBI Taxonomy" id="2182432"/>
    <lineage>
        <taxon>Bacteria</taxon>
        <taxon>Pseudomonadati</taxon>
        <taxon>Pseudomonadota</taxon>
        <taxon>Gammaproteobacteria</taxon>
        <taxon>Chromatiales</taxon>
        <taxon>Ectothiorhodospiraceae</taxon>
        <taxon>Sediminicurvatus</taxon>
    </lineage>
</organism>
<feature type="domain" description="Acetyl-coenzyme A synthetase N-terminal" evidence="1">
    <location>
        <begin position="24"/>
        <end position="77"/>
    </location>
</feature>
<dbReference type="EMBL" id="QFFI01000067">
    <property type="protein sequence ID" value="PWG60929.1"/>
    <property type="molecule type" value="Genomic_DNA"/>
</dbReference>
<dbReference type="Proteomes" id="UP000245474">
    <property type="component" value="Unassembled WGS sequence"/>
</dbReference>
<protein>
    <recommendedName>
        <fullName evidence="1">Acetyl-coenzyme A synthetase N-terminal domain-containing protein</fullName>
    </recommendedName>
</protein>
<name>A0A2U2MVP6_9GAMM</name>
<reference evidence="2 3" key="1">
    <citation type="submission" date="2018-05" db="EMBL/GenBank/DDBJ databases">
        <title>Spiribacter halobius sp. nov., a moderately halophilic bacterium isolated from marine solar saltern.</title>
        <authorList>
            <person name="Zheng W.-S."/>
            <person name="Lu D.-C."/>
            <person name="Du Z.-J."/>
        </authorList>
    </citation>
    <scope>NUCLEOTIDE SEQUENCE [LARGE SCALE GENOMIC DNA]</scope>
    <source>
        <strain evidence="2 3">E85</strain>
    </source>
</reference>
<dbReference type="InterPro" id="IPR032387">
    <property type="entry name" value="ACAS_N"/>
</dbReference>
<proteinExistence type="predicted"/>
<dbReference type="OrthoDB" id="9803968at2"/>
<sequence>MSKAKVYSVPAEVANYALLTREQYARMYRRSLEEPESFSAEQAEEFLTWFRKLDRVSNNDLTQGQIRWFEGGELNVS</sequence>
<comment type="caution">
    <text evidence="2">The sequence shown here is derived from an EMBL/GenBank/DDBJ whole genome shotgun (WGS) entry which is preliminary data.</text>
</comment>
<dbReference type="Pfam" id="PF16177">
    <property type="entry name" value="ACAS_N"/>
    <property type="match status" value="1"/>
</dbReference>
<evidence type="ECO:0000313" key="2">
    <source>
        <dbReference type="EMBL" id="PWG60929.1"/>
    </source>
</evidence>
<evidence type="ECO:0000259" key="1">
    <source>
        <dbReference type="Pfam" id="PF16177"/>
    </source>
</evidence>
<evidence type="ECO:0000313" key="3">
    <source>
        <dbReference type="Proteomes" id="UP000245474"/>
    </source>
</evidence>
<dbReference type="RefSeq" id="WP_109680407.1">
    <property type="nucleotide sequence ID" value="NZ_CP086615.1"/>
</dbReference>
<keyword evidence="3" id="KW-1185">Reference proteome</keyword>
<dbReference type="InterPro" id="IPR042099">
    <property type="entry name" value="ANL_N_sf"/>
</dbReference>
<dbReference type="Gene3D" id="3.40.50.12780">
    <property type="entry name" value="N-terminal domain of ligase-like"/>
    <property type="match status" value="1"/>
</dbReference>
<dbReference type="AlphaFoldDB" id="A0A2U2MVP6"/>